<protein>
    <recommendedName>
        <fullName evidence="2">ribonucleoside-diphosphate reductase</fullName>
        <ecNumber evidence="2">1.17.4.1</ecNumber>
    </recommendedName>
</protein>
<accession>A0A3D3YPC9</accession>
<dbReference type="InterPro" id="IPR023806">
    <property type="entry name" value="CHP03905"/>
</dbReference>
<dbReference type="RefSeq" id="WP_019129810.1">
    <property type="nucleotide sequence ID" value="NZ_AP019735.1"/>
</dbReference>
<dbReference type="KEGG" id="acou:A5CBH24_20930"/>
<comment type="similarity">
    <text evidence="1">Belongs to the ribonucleoside diphosphate reductase class-2 family.</text>
</comment>
<dbReference type="EC" id="1.17.4.1" evidence="2"/>
<evidence type="ECO:0000256" key="5">
    <source>
        <dbReference type="ARBA" id="ARBA00047754"/>
    </source>
</evidence>
<dbReference type="NCBIfam" id="TIGR03905">
    <property type="entry name" value="TIGR03905_4_Cys"/>
    <property type="match status" value="1"/>
</dbReference>
<name>A0A3D3YPC9_9BACT</name>
<dbReference type="InterPro" id="IPR024434">
    <property type="entry name" value="TSCPD_dom"/>
</dbReference>
<dbReference type="GO" id="GO:0000166">
    <property type="term" value="F:nucleotide binding"/>
    <property type="evidence" value="ECO:0007669"/>
    <property type="project" value="UniProtKB-KW"/>
</dbReference>
<evidence type="ECO:0000259" key="6">
    <source>
        <dbReference type="Pfam" id="PF12637"/>
    </source>
</evidence>
<organism evidence="7 8">
    <name type="scientific">Alistipes communis</name>
    <dbReference type="NCBI Taxonomy" id="2585118"/>
    <lineage>
        <taxon>Bacteria</taxon>
        <taxon>Pseudomonadati</taxon>
        <taxon>Bacteroidota</taxon>
        <taxon>Bacteroidia</taxon>
        <taxon>Bacteroidales</taxon>
        <taxon>Rikenellaceae</taxon>
        <taxon>Alistipes</taxon>
    </lineage>
</organism>
<dbReference type="Pfam" id="PF12637">
    <property type="entry name" value="TSCPD"/>
    <property type="match status" value="1"/>
</dbReference>
<evidence type="ECO:0000256" key="3">
    <source>
        <dbReference type="ARBA" id="ARBA00022634"/>
    </source>
</evidence>
<dbReference type="AlphaFoldDB" id="A0A3D3YPC9"/>
<accession>A0A4Y1WUX0</accession>
<comment type="catalytic activity">
    <reaction evidence="5">
        <text>a 2'-deoxyribonucleoside 5'-diphosphate + [thioredoxin]-disulfide + H2O = a ribonucleoside 5'-diphosphate + [thioredoxin]-dithiol</text>
        <dbReference type="Rhea" id="RHEA:23252"/>
        <dbReference type="Rhea" id="RHEA-COMP:10698"/>
        <dbReference type="Rhea" id="RHEA-COMP:10700"/>
        <dbReference type="ChEBI" id="CHEBI:15377"/>
        <dbReference type="ChEBI" id="CHEBI:29950"/>
        <dbReference type="ChEBI" id="CHEBI:50058"/>
        <dbReference type="ChEBI" id="CHEBI:57930"/>
        <dbReference type="ChEBI" id="CHEBI:73316"/>
        <dbReference type="EC" id="1.17.4.1"/>
    </reaction>
</comment>
<reference evidence="8" key="1">
    <citation type="submission" date="2019-06" db="EMBL/GenBank/DDBJ databases">
        <title>Alistipes onderdonkii subsp. vulgaris subsp. nov., Alistipes dispar sp. nov. and Alistipes communis sp. nov., isolated from human faeces, and creation of Alistipes onderdonkii subsp. onderdonkii subsp. nov.</title>
        <authorList>
            <person name="Sakamoto M."/>
            <person name="Ikeyama N."/>
            <person name="Ogata Y."/>
            <person name="Suda W."/>
            <person name="Iino T."/>
            <person name="Hattori M."/>
            <person name="Ohkuma M."/>
        </authorList>
    </citation>
    <scope>NUCLEOTIDE SEQUENCE [LARGE SCALE GENOMIC DNA]</scope>
    <source>
        <strain evidence="8">5CBH24</strain>
    </source>
</reference>
<gene>
    <name evidence="7" type="ORF">A5CBH24_20930</name>
</gene>
<sequence>MEKNLVYTTCGTCSKLLDVTVENDRVKRVQFIGGCHGNSQGIAALIAGMEVDEAIARLSGIDCGGRGTSCPDQLAKALTQLKNSR</sequence>
<feature type="domain" description="TSCPD" evidence="6">
    <location>
        <begin position="8"/>
        <end position="81"/>
    </location>
</feature>
<keyword evidence="8" id="KW-1185">Reference proteome</keyword>
<keyword evidence="3" id="KW-0237">DNA synthesis</keyword>
<keyword evidence="4" id="KW-0547">Nucleotide-binding</keyword>
<evidence type="ECO:0000256" key="4">
    <source>
        <dbReference type="ARBA" id="ARBA00022741"/>
    </source>
</evidence>
<accession>A0A4Y1XNF9</accession>
<evidence type="ECO:0000256" key="2">
    <source>
        <dbReference type="ARBA" id="ARBA00012274"/>
    </source>
</evidence>
<evidence type="ECO:0000313" key="8">
    <source>
        <dbReference type="Proteomes" id="UP000318946"/>
    </source>
</evidence>
<dbReference type="OrthoDB" id="9801525at2"/>
<evidence type="ECO:0000313" key="7">
    <source>
        <dbReference type="EMBL" id="BBL04780.1"/>
    </source>
</evidence>
<dbReference type="GO" id="GO:0071897">
    <property type="term" value="P:DNA biosynthetic process"/>
    <property type="evidence" value="ECO:0007669"/>
    <property type="project" value="UniProtKB-KW"/>
</dbReference>
<dbReference type="EMBL" id="AP019735">
    <property type="protein sequence ID" value="BBL04780.1"/>
    <property type="molecule type" value="Genomic_DNA"/>
</dbReference>
<dbReference type="GeneID" id="78342811"/>
<evidence type="ECO:0000256" key="1">
    <source>
        <dbReference type="ARBA" id="ARBA00007405"/>
    </source>
</evidence>
<dbReference type="Proteomes" id="UP000318946">
    <property type="component" value="Chromosome"/>
</dbReference>
<dbReference type="STRING" id="1118061.GCA_000311925_00592"/>
<proteinExistence type="inferred from homology"/>
<dbReference type="GO" id="GO:0004748">
    <property type="term" value="F:ribonucleoside-diphosphate reductase activity, thioredoxin disulfide as acceptor"/>
    <property type="evidence" value="ECO:0007669"/>
    <property type="project" value="UniProtKB-EC"/>
</dbReference>